<organism evidence="9">
    <name type="scientific">Caligus rogercresseyi</name>
    <name type="common">Sea louse</name>
    <dbReference type="NCBI Taxonomy" id="217165"/>
    <lineage>
        <taxon>Eukaryota</taxon>
        <taxon>Metazoa</taxon>
        <taxon>Ecdysozoa</taxon>
        <taxon>Arthropoda</taxon>
        <taxon>Crustacea</taxon>
        <taxon>Multicrustacea</taxon>
        <taxon>Hexanauplia</taxon>
        <taxon>Copepoda</taxon>
        <taxon>Siphonostomatoida</taxon>
        <taxon>Caligidae</taxon>
        <taxon>Caligus</taxon>
    </lineage>
</organism>
<proteinExistence type="evidence at transcript level"/>
<evidence type="ECO:0000256" key="3">
    <source>
        <dbReference type="ARBA" id="ARBA00022679"/>
    </source>
</evidence>
<dbReference type="PANTHER" id="PTHR12149:SF8">
    <property type="entry name" value="PROTEIN-RIBULOSAMINE 3-KINASE"/>
    <property type="match status" value="1"/>
</dbReference>
<gene>
    <name evidence="9" type="primary">KT3K</name>
</gene>
<dbReference type="GO" id="GO:0005524">
    <property type="term" value="F:ATP binding"/>
    <property type="evidence" value="ECO:0007669"/>
    <property type="project" value="UniProtKB-KW"/>
</dbReference>
<keyword evidence="4" id="KW-0547">Nucleotide-binding</keyword>
<evidence type="ECO:0000256" key="6">
    <source>
        <dbReference type="ARBA" id="ARBA00022840"/>
    </source>
</evidence>
<dbReference type="FunFam" id="3.30.200.20:FF:000264">
    <property type="entry name" value="Protein-ribulosamine 3-kinase, chloroplastic"/>
    <property type="match status" value="1"/>
</dbReference>
<evidence type="ECO:0000256" key="5">
    <source>
        <dbReference type="ARBA" id="ARBA00022777"/>
    </source>
</evidence>
<keyword evidence="6" id="KW-0067">ATP-binding</keyword>
<dbReference type="Gene3D" id="3.30.200.20">
    <property type="entry name" value="Phosphorylase Kinase, domain 1"/>
    <property type="match status" value="1"/>
</dbReference>
<dbReference type="SUPFAM" id="SSF56112">
    <property type="entry name" value="Protein kinase-like (PK-like)"/>
    <property type="match status" value="1"/>
</dbReference>
<dbReference type="AlphaFoldDB" id="C1BML4"/>
<name>C1BML4_CALRO</name>
<keyword evidence="3 8" id="KW-0808">Transferase</keyword>
<dbReference type="GO" id="GO:0102193">
    <property type="term" value="F:protein-ribulosamine 3-kinase activity"/>
    <property type="evidence" value="ECO:0007669"/>
    <property type="project" value="UniProtKB-EC"/>
</dbReference>
<accession>C1BML4</accession>
<sequence length="297" mass="33899">MESFLKESLGLEFVRRQRSTIGGYISQGNVYESSAGTLFVKKYGKAQGSVMFKGEFESLKAIESTETVRVPRPMKVLEDSDNSYIVMEYLDMKSMYSAQYAEFGTQLAKLHLHNIELETKDPSKYVSKFGFRCETCCGVLPQNNSWDSDWVSYFTSKLEEQMERIRVEYDDEEAENLWTMCNGNIQHLFSGLNVKPSLLHGDLWSGNVGQLQDDGSPVTYDPAAFYGHHEYDLGIAGMLGGFSGSFYEAYHSLIPKAPGFEKRSQAYQLFHYLNHWNHFGNGYRPQSMAFLKKLSRV</sequence>
<keyword evidence="5 8" id="KW-0418">Kinase</keyword>
<dbReference type="EMBL" id="BT075843">
    <property type="protein sequence ID" value="ACO10267.1"/>
    <property type="molecule type" value="mRNA"/>
</dbReference>
<evidence type="ECO:0000256" key="4">
    <source>
        <dbReference type="ARBA" id="ARBA00022741"/>
    </source>
</evidence>
<dbReference type="EC" id="2.7.1.172" evidence="2"/>
<dbReference type="Pfam" id="PF03881">
    <property type="entry name" value="Fructosamin_kin"/>
    <property type="match status" value="1"/>
</dbReference>
<evidence type="ECO:0000256" key="2">
    <source>
        <dbReference type="ARBA" id="ARBA00011961"/>
    </source>
</evidence>
<dbReference type="Gene3D" id="3.90.1200.10">
    <property type="match status" value="1"/>
</dbReference>
<evidence type="ECO:0000256" key="7">
    <source>
        <dbReference type="ARBA" id="ARBA00048655"/>
    </source>
</evidence>
<comment type="similarity">
    <text evidence="1 8">Belongs to the fructosamine kinase family.</text>
</comment>
<evidence type="ECO:0000256" key="1">
    <source>
        <dbReference type="ARBA" id="ARBA00009460"/>
    </source>
</evidence>
<dbReference type="PIRSF" id="PIRSF006221">
    <property type="entry name" value="Ketosamine-3-kinase"/>
    <property type="match status" value="1"/>
</dbReference>
<dbReference type="GO" id="GO:0016301">
    <property type="term" value="F:kinase activity"/>
    <property type="evidence" value="ECO:0007669"/>
    <property type="project" value="UniProtKB-UniRule"/>
</dbReference>
<comment type="catalytic activity">
    <reaction evidence="7">
        <text>N(6)-D-ribulosyl-L-lysyl-[protein] + ATP = N(6)-(3-O-phospho-D-ribulosyl)-L-lysyl-[protein] + ADP + H(+)</text>
        <dbReference type="Rhea" id="RHEA:48432"/>
        <dbReference type="Rhea" id="RHEA-COMP:12103"/>
        <dbReference type="Rhea" id="RHEA-COMP:12104"/>
        <dbReference type="ChEBI" id="CHEBI:15378"/>
        <dbReference type="ChEBI" id="CHEBI:30616"/>
        <dbReference type="ChEBI" id="CHEBI:90418"/>
        <dbReference type="ChEBI" id="CHEBI:90420"/>
        <dbReference type="ChEBI" id="CHEBI:456216"/>
        <dbReference type="EC" id="2.7.1.172"/>
    </reaction>
    <physiologicalReaction direction="left-to-right" evidence="7">
        <dbReference type="Rhea" id="RHEA:48433"/>
    </physiologicalReaction>
</comment>
<protein>
    <recommendedName>
        <fullName evidence="2">protein-ribulosamine 3-kinase</fullName>
        <ecNumber evidence="2">2.7.1.172</ecNumber>
    </recommendedName>
</protein>
<dbReference type="PANTHER" id="PTHR12149">
    <property type="entry name" value="FRUCTOSAMINE 3 KINASE-RELATED PROTEIN"/>
    <property type="match status" value="1"/>
</dbReference>
<evidence type="ECO:0000256" key="8">
    <source>
        <dbReference type="PIRNR" id="PIRNR006221"/>
    </source>
</evidence>
<dbReference type="InterPro" id="IPR011009">
    <property type="entry name" value="Kinase-like_dom_sf"/>
</dbReference>
<evidence type="ECO:0000313" key="9">
    <source>
        <dbReference type="EMBL" id="ACO10267.1"/>
    </source>
</evidence>
<dbReference type="InterPro" id="IPR016477">
    <property type="entry name" value="Fructo-/Ketosamine-3-kinase"/>
</dbReference>
<reference evidence="9" key="1">
    <citation type="submission" date="2009-03" db="EMBL/GenBank/DDBJ databases">
        <title>Caligus rogercresseyi ESTs and full-length cDNAs.</title>
        <authorList>
            <person name="Yasuike M."/>
            <person name="von Schalburg K."/>
            <person name="Cooper G."/>
            <person name="Leong J."/>
            <person name="Jones S.R.M."/>
            <person name="Koop B.F."/>
        </authorList>
    </citation>
    <scope>NUCLEOTIDE SEQUENCE</scope>
    <source>
        <tissue evidence="9">Whole tissue</tissue>
    </source>
</reference>
<dbReference type="GO" id="GO:0005737">
    <property type="term" value="C:cytoplasm"/>
    <property type="evidence" value="ECO:0007669"/>
    <property type="project" value="UniProtKB-ARBA"/>
</dbReference>